<dbReference type="Pfam" id="PF06870">
    <property type="entry name" value="RNA_pol_I_A49"/>
    <property type="match status" value="1"/>
</dbReference>
<evidence type="ECO:0000256" key="1">
    <source>
        <dbReference type="ARBA" id="ARBA00004604"/>
    </source>
</evidence>
<sequence>MAVKDNKRKRDEGHEARRSKKTESSAPIKVHFPALKDELHPIVASSPGLNIPSTTFKTYSKPTMTTCSNHSDTPTPSSHSLLLHSSAHARLDYTAQQEASGTRSDYIAVYDEATSTLQVLPAHPLTLRTSLRSETQDVAAQNAARTFARQREELGMAFGTKKARKALNARYENAITTGADRDKVAGKLDAVEAAVMASVDEASAAMPERQELQDSILASKPIPRPNLHAQKIEDAYPLSVLVPSGEMRALAVKDWQDAVEANEDVKTSSRFVANRLRSIVKSEDVAKLKALRYLLLLLDFYNSLQPSRGGKKVPIKDKLKAKMPEWSDALIDAARRRFADNNELNKWHLDNITTHMAAVSLYIDNWRTDTFDLREDLRLENKQMSQYFLELGCRVAAPTEREQTELKMPSGSKAIVATRRVAKLKLPLEFPKTRNPPRRR</sequence>
<comment type="subcellular location">
    <subcellularLocation>
        <location evidence="1">Nucleus</location>
        <location evidence="1">Nucleolus</location>
    </subcellularLocation>
</comment>
<evidence type="ECO:0008006" key="9">
    <source>
        <dbReference type="Google" id="ProtNLM"/>
    </source>
</evidence>
<dbReference type="PANTHER" id="PTHR14440">
    <property type="entry name" value="DNA-DIRECTED RNA POLYMERASE I SUBUNIT RPA49"/>
    <property type="match status" value="1"/>
</dbReference>
<protein>
    <recommendedName>
        <fullName evidence="9">RNA polymerase I associated factor, A49-like protein</fullName>
    </recommendedName>
</protein>
<dbReference type="EMBL" id="JBFMKM010000018">
    <property type="protein sequence ID" value="KAL1296512.1"/>
    <property type="molecule type" value="Genomic_DNA"/>
</dbReference>
<evidence type="ECO:0000256" key="4">
    <source>
        <dbReference type="ARBA" id="ARBA00023163"/>
    </source>
</evidence>
<accession>A0ABR3P1Z3</accession>
<dbReference type="GeneID" id="95973724"/>
<proteinExistence type="inferred from homology"/>
<evidence type="ECO:0000313" key="7">
    <source>
        <dbReference type="EMBL" id="KAL1296512.1"/>
    </source>
</evidence>
<dbReference type="RefSeq" id="XP_069196194.1">
    <property type="nucleotide sequence ID" value="XM_069341386.1"/>
</dbReference>
<organism evidence="7 8">
    <name type="scientific">Neodothiora populina</name>
    <dbReference type="NCBI Taxonomy" id="2781224"/>
    <lineage>
        <taxon>Eukaryota</taxon>
        <taxon>Fungi</taxon>
        <taxon>Dikarya</taxon>
        <taxon>Ascomycota</taxon>
        <taxon>Pezizomycotina</taxon>
        <taxon>Dothideomycetes</taxon>
        <taxon>Dothideomycetidae</taxon>
        <taxon>Dothideales</taxon>
        <taxon>Dothioraceae</taxon>
        <taxon>Neodothiora</taxon>
    </lineage>
</organism>
<feature type="compositionally biased region" description="Basic and acidic residues" evidence="6">
    <location>
        <begin position="1"/>
        <end position="16"/>
    </location>
</feature>
<dbReference type="Proteomes" id="UP001562354">
    <property type="component" value="Unassembled WGS sequence"/>
</dbReference>
<evidence type="ECO:0000256" key="2">
    <source>
        <dbReference type="ARBA" id="ARBA00009430"/>
    </source>
</evidence>
<evidence type="ECO:0000256" key="5">
    <source>
        <dbReference type="ARBA" id="ARBA00023242"/>
    </source>
</evidence>
<keyword evidence="8" id="KW-1185">Reference proteome</keyword>
<comment type="similarity">
    <text evidence="2">Belongs to the eukaryotic RPA49/POLR1E RNA polymerase subunit family.</text>
</comment>
<name>A0ABR3P1Z3_9PEZI</name>
<evidence type="ECO:0000313" key="8">
    <source>
        <dbReference type="Proteomes" id="UP001562354"/>
    </source>
</evidence>
<dbReference type="InterPro" id="IPR009668">
    <property type="entry name" value="RNA_pol-assoc_fac_A49-like"/>
</dbReference>
<evidence type="ECO:0000256" key="3">
    <source>
        <dbReference type="ARBA" id="ARBA00022478"/>
    </source>
</evidence>
<keyword evidence="3" id="KW-0240">DNA-directed RNA polymerase</keyword>
<keyword evidence="4" id="KW-0804">Transcription</keyword>
<keyword evidence="5" id="KW-0539">Nucleus</keyword>
<comment type="caution">
    <text evidence="7">The sequence shown here is derived from an EMBL/GenBank/DDBJ whole genome shotgun (WGS) entry which is preliminary data.</text>
</comment>
<gene>
    <name evidence="7" type="ORF">AAFC00_000021</name>
</gene>
<evidence type="ECO:0000256" key="6">
    <source>
        <dbReference type="SAM" id="MobiDB-lite"/>
    </source>
</evidence>
<feature type="region of interest" description="Disordered" evidence="6">
    <location>
        <begin position="1"/>
        <end position="27"/>
    </location>
</feature>
<reference evidence="7 8" key="1">
    <citation type="submission" date="2024-07" db="EMBL/GenBank/DDBJ databases">
        <title>Draft sequence of the Neodothiora populina.</title>
        <authorList>
            <person name="Drown D.D."/>
            <person name="Schuette U.S."/>
            <person name="Buechlein A.B."/>
            <person name="Rusch D.R."/>
            <person name="Winton L.W."/>
            <person name="Adams G.A."/>
        </authorList>
    </citation>
    <scope>NUCLEOTIDE SEQUENCE [LARGE SCALE GENOMIC DNA]</scope>
    <source>
        <strain evidence="7 8">CPC 39397</strain>
    </source>
</reference>